<dbReference type="AlphaFoldDB" id="A0A8X7BXP9"/>
<name>A0A8X7BXP9_9ARAC</name>
<comment type="caution">
    <text evidence="1">The sequence shown here is derived from an EMBL/GenBank/DDBJ whole genome shotgun (WGS) entry which is preliminary data.</text>
</comment>
<accession>A0A8X7BXP9</accession>
<keyword evidence="2" id="KW-1185">Reference proteome</keyword>
<protein>
    <submittedName>
        <fullName evidence="1">Uncharacterized protein</fullName>
    </submittedName>
</protein>
<dbReference type="EMBL" id="BMAV01005646">
    <property type="protein sequence ID" value="GFY46893.1"/>
    <property type="molecule type" value="Genomic_DNA"/>
</dbReference>
<evidence type="ECO:0000313" key="1">
    <source>
        <dbReference type="EMBL" id="GFY46893.1"/>
    </source>
</evidence>
<proteinExistence type="predicted"/>
<sequence length="108" mass="12507">MLGKANYCGLRHLASVECRLLHRYKQLAKKEARMCSTDSSPIPQVSFCSVRTTSGKEHFFFRKSRNDLAVIELPLMRKYSITLYKLARNIDLIADKTRFSKHSLKLNN</sequence>
<evidence type="ECO:0000313" key="2">
    <source>
        <dbReference type="Proteomes" id="UP000886998"/>
    </source>
</evidence>
<dbReference type="Proteomes" id="UP000886998">
    <property type="component" value="Unassembled WGS sequence"/>
</dbReference>
<reference evidence="1" key="1">
    <citation type="submission" date="2020-08" db="EMBL/GenBank/DDBJ databases">
        <title>Multicomponent nature underlies the extraordinary mechanical properties of spider dragline silk.</title>
        <authorList>
            <person name="Kono N."/>
            <person name="Nakamura H."/>
            <person name="Mori M."/>
            <person name="Yoshida Y."/>
            <person name="Ohtoshi R."/>
            <person name="Malay A.D."/>
            <person name="Moran D.A.P."/>
            <person name="Tomita M."/>
            <person name="Numata K."/>
            <person name="Arakawa K."/>
        </authorList>
    </citation>
    <scope>NUCLEOTIDE SEQUENCE</scope>
</reference>
<organism evidence="1 2">
    <name type="scientific">Trichonephila inaurata madagascariensis</name>
    <dbReference type="NCBI Taxonomy" id="2747483"/>
    <lineage>
        <taxon>Eukaryota</taxon>
        <taxon>Metazoa</taxon>
        <taxon>Ecdysozoa</taxon>
        <taxon>Arthropoda</taxon>
        <taxon>Chelicerata</taxon>
        <taxon>Arachnida</taxon>
        <taxon>Araneae</taxon>
        <taxon>Araneomorphae</taxon>
        <taxon>Entelegynae</taxon>
        <taxon>Araneoidea</taxon>
        <taxon>Nephilidae</taxon>
        <taxon>Trichonephila</taxon>
        <taxon>Trichonephila inaurata</taxon>
    </lineage>
</organism>
<gene>
    <name evidence="1" type="ORF">TNIN_115631</name>
</gene>